<proteinExistence type="predicted"/>
<dbReference type="EMBL" id="JAXOVC010000010">
    <property type="protein sequence ID" value="KAK4496483.1"/>
    <property type="molecule type" value="Genomic_DNA"/>
</dbReference>
<reference evidence="2 3" key="1">
    <citation type="journal article" date="2023" name="G3 (Bethesda)">
        <title>A chromosome-level genome assembly of Zasmidium syzygii isolated from banana leaves.</title>
        <authorList>
            <person name="van Westerhoven A.C."/>
            <person name="Mehrabi R."/>
            <person name="Talebi R."/>
            <person name="Steentjes M.B.F."/>
            <person name="Corcolon B."/>
            <person name="Chong P.A."/>
            <person name="Kema G.H.J."/>
            <person name="Seidl M.F."/>
        </authorList>
    </citation>
    <scope>NUCLEOTIDE SEQUENCE [LARGE SCALE GENOMIC DNA]</scope>
    <source>
        <strain evidence="2 3">P124</strain>
    </source>
</reference>
<dbReference type="PANTHER" id="PTHR33112:SF11">
    <property type="entry name" value="HETEROKARYON INCOMPATIBILITY DOMAIN-CONTAINING PROTEIN"/>
    <property type="match status" value="1"/>
</dbReference>
<gene>
    <name evidence="2" type="ORF">PRZ48_012463</name>
</gene>
<sequence length="700" mass="80435">MPTIPMSPKRKDDCDVQLLDIIRDTNFDRSNQAVNFRRQWMTPENTIFKDPITDSKSLPHQQTFTDLKVAAISGCQICFAFWNQFSDAQQQELCERESGREQPCTYYFFDTQRIHYAANEDDYNLWVTNEDIPRSLATHSVVAFTVSPVDGEEVDSNSKLAIPQSSSTSSNETWHLIQQWRDRCNTTHQPFCEPPHKPTWYPTRLLHLDHTRQRARLLETSRTHPTGQYLTLSYRWQNIPSFLLTKKTHQTLVEGFPISSMPHVFRDAVTVCSHLGIALLWIDALCIMQDRHDQSDWRKESLQMDRVYSNAYLNIFAAAATDGRCSLFSERNPAILRELVISAAFNGGKEMKYRMKNIYFWRNEVEIVPLNLRGWVFQERLLAQRVLRFGKNQVTWECACTRAAEAFPNGVPSGLRDVSSGIAANFIQHLQKVQDELREDGRRDIYQTWDRLVDAYSQCSLTKPGDKLVALAGIAKVFSSFAKTRYVAGLWREDLENGLLWSVNFSQHEVDHPSRRSKVYRAPSWTWASVDGSVWSMSFMPERETWEVLDVSLDLASEDEMSPIKTAHLLLKCDVLGVTVSKDGGYGERTFFFTGPDGESKSFRLYVYWDEYEDHVKMGGQQAYLASAGFWVQTGSLLGHGLLLVHVGDGTYRRCAYWQTADYWLDPETIVAKMLQRALKQAAEIPCIRREGDASVVRLV</sequence>
<dbReference type="Proteomes" id="UP001305779">
    <property type="component" value="Unassembled WGS sequence"/>
</dbReference>
<evidence type="ECO:0000259" key="1">
    <source>
        <dbReference type="Pfam" id="PF06985"/>
    </source>
</evidence>
<evidence type="ECO:0000313" key="3">
    <source>
        <dbReference type="Proteomes" id="UP001305779"/>
    </source>
</evidence>
<dbReference type="PANTHER" id="PTHR33112">
    <property type="entry name" value="DOMAIN PROTEIN, PUTATIVE-RELATED"/>
    <property type="match status" value="1"/>
</dbReference>
<organism evidence="2 3">
    <name type="scientific">Zasmidium cellare</name>
    <name type="common">Wine cellar mold</name>
    <name type="synonym">Racodium cellare</name>
    <dbReference type="NCBI Taxonomy" id="395010"/>
    <lineage>
        <taxon>Eukaryota</taxon>
        <taxon>Fungi</taxon>
        <taxon>Dikarya</taxon>
        <taxon>Ascomycota</taxon>
        <taxon>Pezizomycotina</taxon>
        <taxon>Dothideomycetes</taxon>
        <taxon>Dothideomycetidae</taxon>
        <taxon>Mycosphaerellales</taxon>
        <taxon>Mycosphaerellaceae</taxon>
        <taxon>Zasmidium</taxon>
    </lineage>
</organism>
<evidence type="ECO:0000313" key="2">
    <source>
        <dbReference type="EMBL" id="KAK4496483.1"/>
    </source>
</evidence>
<protein>
    <recommendedName>
        <fullName evidence="1">Heterokaryon incompatibility domain-containing protein</fullName>
    </recommendedName>
</protein>
<accession>A0ABR0E5V4</accession>
<comment type="caution">
    <text evidence="2">The sequence shown here is derived from an EMBL/GenBank/DDBJ whole genome shotgun (WGS) entry which is preliminary data.</text>
</comment>
<feature type="domain" description="Heterokaryon incompatibility" evidence="1">
    <location>
        <begin position="229"/>
        <end position="379"/>
    </location>
</feature>
<name>A0ABR0E5V4_ZASCE</name>
<dbReference type="InterPro" id="IPR010730">
    <property type="entry name" value="HET"/>
</dbReference>
<keyword evidence="3" id="KW-1185">Reference proteome</keyword>
<dbReference type="Pfam" id="PF06985">
    <property type="entry name" value="HET"/>
    <property type="match status" value="1"/>
</dbReference>